<dbReference type="Pfam" id="PF00150">
    <property type="entry name" value="Cellulase"/>
    <property type="match status" value="1"/>
</dbReference>
<feature type="signal peptide" evidence="8">
    <location>
        <begin position="1"/>
        <end position="20"/>
    </location>
</feature>
<feature type="domain" description="Glycoside hydrolase family 5" evidence="9">
    <location>
        <begin position="73"/>
        <end position="387"/>
    </location>
</feature>
<evidence type="ECO:0000313" key="11">
    <source>
        <dbReference type="Proteomes" id="UP001628091"/>
    </source>
</evidence>
<evidence type="ECO:0000256" key="2">
    <source>
        <dbReference type="ARBA" id="ARBA00022801"/>
    </source>
</evidence>
<evidence type="ECO:0000256" key="8">
    <source>
        <dbReference type="SAM" id="SignalP"/>
    </source>
</evidence>
<keyword evidence="8" id="KW-0732">Signal</keyword>
<dbReference type="PANTHER" id="PTHR31297:SF41">
    <property type="entry name" value="ENDOGLUCANASE, PUTATIVE (AFU_ORTHOLOGUE AFUA_5G01830)-RELATED"/>
    <property type="match status" value="1"/>
</dbReference>
<evidence type="ECO:0000259" key="9">
    <source>
        <dbReference type="Pfam" id="PF00150"/>
    </source>
</evidence>
<evidence type="ECO:0000256" key="4">
    <source>
        <dbReference type="ARBA" id="ARBA00023277"/>
    </source>
</evidence>
<organism evidence="10 11">
    <name type="scientific">Phyllobacterium phragmitis</name>
    <dbReference type="NCBI Taxonomy" id="2670329"/>
    <lineage>
        <taxon>Bacteria</taxon>
        <taxon>Pseudomonadati</taxon>
        <taxon>Pseudomonadota</taxon>
        <taxon>Alphaproteobacteria</taxon>
        <taxon>Hyphomicrobiales</taxon>
        <taxon>Phyllobacteriaceae</taxon>
        <taxon>Phyllobacterium</taxon>
    </lineage>
</organism>
<name>A0ABQ0H6P0_9HYPH</name>
<feature type="chain" id="PRO_5045432973" evidence="8">
    <location>
        <begin position="21"/>
        <end position="415"/>
    </location>
</feature>
<comment type="similarity">
    <text evidence="1 7">Belongs to the glycosyl hydrolase 5 (cellulase A) family.</text>
</comment>
<dbReference type="SUPFAM" id="SSF51445">
    <property type="entry name" value="(Trans)glycosidases"/>
    <property type="match status" value="1"/>
</dbReference>
<keyword evidence="2 7" id="KW-0378">Hydrolase</keyword>
<keyword evidence="4" id="KW-0119">Carbohydrate metabolism</keyword>
<keyword evidence="11" id="KW-1185">Reference proteome</keyword>
<dbReference type="Gene3D" id="3.20.20.80">
    <property type="entry name" value="Glycosidases"/>
    <property type="match status" value="1"/>
</dbReference>
<dbReference type="InterPro" id="IPR017853">
    <property type="entry name" value="GH"/>
</dbReference>
<dbReference type="EMBL" id="BAAFZP010000002">
    <property type="protein sequence ID" value="GAB1584593.1"/>
    <property type="molecule type" value="Genomic_DNA"/>
</dbReference>
<proteinExistence type="inferred from homology"/>
<dbReference type="InterPro" id="IPR001547">
    <property type="entry name" value="Glyco_hydro_5"/>
</dbReference>
<keyword evidence="6" id="KW-0624">Polysaccharide degradation</keyword>
<keyword evidence="3" id="KW-0136">Cellulose degradation</keyword>
<evidence type="ECO:0000256" key="5">
    <source>
        <dbReference type="ARBA" id="ARBA00023295"/>
    </source>
</evidence>
<evidence type="ECO:0000256" key="6">
    <source>
        <dbReference type="ARBA" id="ARBA00023326"/>
    </source>
</evidence>
<evidence type="ECO:0000256" key="1">
    <source>
        <dbReference type="ARBA" id="ARBA00005641"/>
    </source>
</evidence>
<dbReference type="InterPro" id="IPR050386">
    <property type="entry name" value="Glycosyl_hydrolase_5"/>
</dbReference>
<sequence length="415" mass="45835">MKVLTVIIGALCLAVASAGAGPLPLHRGIGVHEWLNWSPLDTDGSYRWPPYRSEKEWLSGSRPLSDWPRGDEFRRIKAMGFDFIRLTVDPGPLVASEGEKRQEALKILSDAVEQVTSSGLRVVFNLHGNSQVPAYSMDLVQGGADSEGVARYREMVKDVARMLVRMGTNRVALEPYNEPAYYPCDASGSDDWQRIMAGTVHDIRSVSGDLTIVATGACGGSITGLTDITPDFDDPNIYYSFHMYEPHAFTHQRSERSGGFMSGLPWPASGGTAKAASAALTERMDKAGLSLAEKLANRVEARPIISDYFRENWGEKQLDTRFQEVAEWAGKHGIPTDRLFMGEFGVILMSQDGRSGAFDADRLRYITAVRELAEKYHIPWSLWEYSNPHGMTLILPKGPAVPDEALLRALGLKRS</sequence>
<dbReference type="PANTHER" id="PTHR31297">
    <property type="entry name" value="GLUCAN ENDO-1,6-BETA-GLUCOSIDASE B"/>
    <property type="match status" value="1"/>
</dbReference>
<accession>A0ABQ0H6P0</accession>
<comment type="caution">
    <text evidence="10">The sequence shown here is derived from an EMBL/GenBank/DDBJ whole genome shotgun (WGS) entry which is preliminary data.</text>
</comment>
<dbReference type="RefSeq" id="WP_407866973.1">
    <property type="nucleotide sequence ID" value="NZ_BAAFZP010000002.1"/>
</dbReference>
<evidence type="ECO:0000256" key="3">
    <source>
        <dbReference type="ARBA" id="ARBA00023001"/>
    </source>
</evidence>
<keyword evidence="5 7" id="KW-0326">Glycosidase</keyword>
<dbReference type="Proteomes" id="UP001628091">
    <property type="component" value="Unassembled WGS sequence"/>
</dbReference>
<reference evidence="10 11" key="1">
    <citation type="submission" date="2024-10" db="EMBL/GenBank/DDBJ databases">
        <title>Isolation, draft genome sequencing and identification of Phyllobacterium sp. NSA23, isolated from leaf soil.</title>
        <authorList>
            <person name="Akita H."/>
        </authorList>
    </citation>
    <scope>NUCLEOTIDE SEQUENCE [LARGE SCALE GENOMIC DNA]</scope>
    <source>
        <strain evidence="10 11">NSA23</strain>
    </source>
</reference>
<evidence type="ECO:0000256" key="7">
    <source>
        <dbReference type="RuleBase" id="RU361153"/>
    </source>
</evidence>
<gene>
    <name evidence="10" type="ORF">PPNSA23_45360</name>
</gene>
<evidence type="ECO:0000313" key="10">
    <source>
        <dbReference type="EMBL" id="GAB1584593.1"/>
    </source>
</evidence>
<protein>
    <submittedName>
        <fullName evidence="10">Cellulase family glycosylhydrolase</fullName>
    </submittedName>
</protein>